<reference evidence="2" key="1">
    <citation type="journal article" date="2020" name="Fungal Divers.">
        <title>Resolving the Mortierellaceae phylogeny through synthesis of multi-gene phylogenetics and phylogenomics.</title>
        <authorList>
            <person name="Vandepol N."/>
            <person name="Liber J."/>
            <person name="Desiro A."/>
            <person name="Na H."/>
            <person name="Kennedy M."/>
            <person name="Barry K."/>
            <person name="Grigoriev I.V."/>
            <person name="Miller A.N."/>
            <person name="O'Donnell K."/>
            <person name="Stajich J.E."/>
            <person name="Bonito G."/>
        </authorList>
    </citation>
    <scope>NUCLEOTIDE SEQUENCE</scope>
    <source>
        <strain evidence="2">NVP1</strain>
    </source>
</reference>
<dbReference type="EMBL" id="JAAAUY010000231">
    <property type="protein sequence ID" value="KAF9332936.1"/>
    <property type="molecule type" value="Genomic_DNA"/>
</dbReference>
<comment type="caution">
    <text evidence="2">The sequence shown here is derived from an EMBL/GenBank/DDBJ whole genome shotgun (WGS) entry which is preliminary data.</text>
</comment>
<dbReference type="AlphaFoldDB" id="A0A9P5SM17"/>
<feature type="region of interest" description="Disordered" evidence="1">
    <location>
        <begin position="125"/>
        <end position="167"/>
    </location>
</feature>
<evidence type="ECO:0000313" key="2">
    <source>
        <dbReference type="EMBL" id="KAF9332936.1"/>
    </source>
</evidence>
<keyword evidence="3" id="KW-1185">Reference proteome</keyword>
<feature type="region of interest" description="Disordered" evidence="1">
    <location>
        <begin position="257"/>
        <end position="294"/>
    </location>
</feature>
<evidence type="ECO:0000256" key="1">
    <source>
        <dbReference type="SAM" id="MobiDB-lite"/>
    </source>
</evidence>
<gene>
    <name evidence="2" type="ORF">BG006_004188</name>
</gene>
<accession>A0A9P5SM17</accession>
<sequence>MTSKLSERFSNPEAIDPARLSTFATSSDIALLDHLQQQQQQPVNSDHTAMFLDSFHKCFPGGSSIQNLGTTSLHIIQQPKPAKQRGRYIEVKDIRKLCNLGELDAVVMVLVPNCPPPPLAISSLAYSSTPSSSSESMSPPDTAMDTSSLDTPSLDSNDSSDSLCGGSAMAADTDGSFEYFENIQIVSQTTNMPQVYISQPCLPQSATAFEQAVSSRGNCPTGDDGMNHLFEDLDHDDYGDETDDLTGDAGMFRRFQRRRKRISRSQGTHDSSEGDDDQQGGGGGDNNNKTTTPRRDRKWFRPLVEDGKIQFEIWVAAFLKAPVSADFMGEDEEDVDGTGKGAMTAAQKREYSLWVQRVTELLETRCVQAYVQWEVSRGGRIGIDYREMMRMQEEDKKSSRRRVIR</sequence>
<dbReference type="Proteomes" id="UP000696485">
    <property type="component" value="Unassembled WGS sequence"/>
</dbReference>
<evidence type="ECO:0000313" key="3">
    <source>
        <dbReference type="Proteomes" id="UP000696485"/>
    </source>
</evidence>
<proteinExistence type="predicted"/>
<name>A0A9P5SM17_9FUNG</name>
<organism evidence="2 3">
    <name type="scientific">Podila minutissima</name>
    <dbReference type="NCBI Taxonomy" id="64525"/>
    <lineage>
        <taxon>Eukaryota</taxon>
        <taxon>Fungi</taxon>
        <taxon>Fungi incertae sedis</taxon>
        <taxon>Mucoromycota</taxon>
        <taxon>Mortierellomycotina</taxon>
        <taxon>Mortierellomycetes</taxon>
        <taxon>Mortierellales</taxon>
        <taxon>Mortierellaceae</taxon>
        <taxon>Podila</taxon>
    </lineage>
</organism>
<feature type="compositionally biased region" description="Low complexity" evidence="1">
    <location>
        <begin position="125"/>
        <end position="163"/>
    </location>
</feature>
<protein>
    <submittedName>
        <fullName evidence="2">Uncharacterized protein</fullName>
    </submittedName>
</protein>